<dbReference type="CDD" id="cd00093">
    <property type="entry name" value="HTH_XRE"/>
    <property type="match status" value="1"/>
</dbReference>
<dbReference type="OrthoDB" id="5659783at2"/>
<evidence type="ECO:0000313" key="5">
    <source>
        <dbReference type="EMBL" id="OAP44204.1"/>
    </source>
</evidence>
<sequence length="134" mass="14799">MRLSTEAMLGRLRDTGDGDTLGGRLSRARDAARLSAKDLADRLGVRVETISSWERDRAEPRTNRLFALASVLGVTPAWLMTGIGRGPDDNISDGARNALREQFDLVRKLHEQTGEALAALEVQIERVERSGFRP</sequence>
<dbReference type="InterPro" id="IPR010982">
    <property type="entry name" value="Lambda_DNA-bd_dom_sf"/>
</dbReference>
<dbReference type="EMBL" id="LNQB01000074">
    <property type="protein sequence ID" value="OAP44204.1"/>
    <property type="molecule type" value="Genomic_DNA"/>
</dbReference>
<dbReference type="Proteomes" id="UP000078507">
    <property type="component" value="Unassembled WGS sequence"/>
</dbReference>
<dbReference type="PANTHER" id="PTHR40661">
    <property type="match status" value="1"/>
</dbReference>
<keyword evidence="2" id="KW-0238">DNA-binding</keyword>
<dbReference type="SMART" id="SM00530">
    <property type="entry name" value="HTH_XRE"/>
    <property type="match status" value="1"/>
</dbReference>
<evidence type="ECO:0000256" key="2">
    <source>
        <dbReference type="ARBA" id="ARBA00023125"/>
    </source>
</evidence>
<dbReference type="Pfam" id="PF01381">
    <property type="entry name" value="HTH_3"/>
    <property type="match status" value="1"/>
</dbReference>
<evidence type="ECO:0000256" key="3">
    <source>
        <dbReference type="ARBA" id="ARBA00023163"/>
    </source>
</evidence>
<keyword evidence="3" id="KW-0804">Transcription</keyword>
<keyword evidence="6" id="KW-1185">Reference proteome</keyword>
<dbReference type="PANTHER" id="PTHR40661:SF3">
    <property type="entry name" value="FELS-1 PROPHAGE TRANSCRIPTIONAL REGULATOR"/>
    <property type="match status" value="1"/>
</dbReference>
<gene>
    <name evidence="5" type="ORF">ATB98_16175</name>
</gene>
<proteinExistence type="predicted"/>
<dbReference type="PROSITE" id="PS50943">
    <property type="entry name" value="HTH_CROC1"/>
    <property type="match status" value="1"/>
</dbReference>
<feature type="domain" description="HTH cro/C1-type" evidence="4">
    <location>
        <begin position="25"/>
        <end position="79"/>
    </location>
</feature>
<dbReference type="RefSeq" id="WP_066875626.1">
    <property type="nucleotide sequence ID" value="NZ_LNQB01000074.1"/>
</dbReference>
<dbReference type="InterPro" id="IPR001387">
    <property type="entry name" value="Cro/C1-type_HTH"/>
</dbReference>
<evidence type="ECO:0000259" key="4">
    <source>
        <dbReference type="PROSITE" id="PS50943"/>
    </source>
</evidence>
<accession>A0A178Y9U1</accession>
<keyword evidence="1" id="KW-0805">Transcription regulation</keyword>
<name>A0A178Y9U1_SINSA</name>
<reference evidence="5 6" key="1">
    <citation type="submission" date="2015-11" db="EMBL/GenBank/DDBJ databases">
        <title>Ensifer anhuiense sp. nov., an effective nitrogen fixation bacterium with Glycine soja.</title>
        <authorList>
            <person name="Yan H."/>
            <person name="Chen W."/>
        </authorList>
    </citation>
    <scope>NUCLEOTIDE SEQUENCE [LARGE SCALE GENOMIC DNA]</scope>
    <source>
        <strain evidence="5 6">LMG 7837</strain>
    </source>
</reference>
<dbReference type="AlphaFoldDB" id="A0A178Y9U1"/>
<evidence type="ECO:0000256" key="1">
    <source>
        <dbReference type="ARBA" id="ARBA00023015"/>
    </source>
</evidence>
<dbReference type="SUPFAM" id="SSF47413">
    <property type="entry name" value="lambda repressor-like DNA-binding domains"/>
    <property type="match status" value="1"/>
</dbReference>
<dbReference type="GO" id="GO:0003677">
    <property type="term" value="F:DNA binding"/>
    <property type="evidence" value="ECO:0007669"/>
    <property type="project" value="UniProtKB-KW"/>
</dbReference>
<evidence type="ECO:0000313" key="6">
    <source>
        <dbReference type="Proteomes" id="UP000078507"/>
    </source>
</evidence>
<comment type="caution">
    <text evidence="5">The sequence shown here is derived from an EMBL/GenBank/DDBJ whole genome shotgun (WGS) entry which is preliminary data.</text>
</comment>
<dbReference type="Gene3D" id="1.10.260.40">
    <property type="entry name" value="lambda repressor-like DNA-binding domains"/>
    <property type="match status" value="1"/>
</dbReference>
<protein>
    <submittedName>
        <fullName evidence="5">Transcriptional regulator</fullName>
    </submittedName>
</protein>
<dbReference type="STRING" id="36856.ATB98_16175"/>
<organism evidence="5 6">
    <name type="scientific">Sinorhizobium saheli</name>
    <dbReference type="NCBI Taxonomy" id="36856"/>
    <lineage>
        <taxon>Bacteria</taxon>
        <taxon>Pseudomonadati</taxon>
        <taxon>Pseudomonadota</taxon>
        <taxon>Alphaproteobacteria</taxon>
        <taxon>Hyphomicrobiales</taxon>
        <taxon>Rhizobiaceae</taxon>
        <taxon>Sinorhizobium/Ensifer group</taxon>
        <taxon>Sinorhizobium</taxon>
    </lineage>
</organism>